<gene>
    <name evidence="3" type="ORF">M0811_08233</name>
</gene>
<feature type="region of interest" description="Disordered" evidence="1">
    <location>
        <begin position="21"/>
        <end position="55"/>
    </location>
</feature>
<evidence type="ECO:0000256" key="1">
    <source>
        <dbReference type="SAM" id="MobiDB-lite"/>
    </source>
</evidence>
<proteinExistence type="predicted"/>
<reference evidence="3" key="1">
    <citation type="submission" date="2022-10" db="EMBL/GenBank/DDBJ databases">
        <title>Novel sulphate-reducing endosymbionts in the free-living metamonad Anaeramoeba.</title>
        <authorList>
            <person name="Jerlstrom-Hultqvist J."/>
            <person name="Cepicka I."/>
            <person name="Gallot-Lavallee L."/>
            <person name="Salas-Leiva D."/>
            <person name="Curtis B.A."/>
            <person name="Zahonova K."/>
            <person name="Pipaliya S."/>
            <person name="Dacks J."/>
            <person name="Roger A.J."/>
        </authorList>
    </citation>
    <scope>NUCLEOTIDE SEQUENCE</scope>
    <source>
        <strain evidence="3">BMAN</strain>
    </source>
</reference>
<dbReference type="InterPro" id="IPR039361">
    <property type="entry name" value="Cyclin"/>
</dbReference>
<protein>
    <submittedName>
        <fullName evidence="3">Cyclin</fullName>
    </submittedName>
</protein>
<dbReference type="PANTHER" id="PTHR10177">
    <property type="entry name" value="CYCLINS"/>
    <property type="match status" value="1"/>
</dbReference>
<evidence type="ECO:0000313" key="4">
    <source>
        <dbReference type="Proteomes" id="UP001149090"/>
    </source>
</evidence>
<organism evidence="3 4">
    <name type="scientific">Anaeramoeba ignava</name>
    <name type="common">Anaerobic marine amoeba</name>
    <dbReference type="NCBI Taxonomy" id="1746090"/>
    <lineage>
        <taxon>Eukaryota</taxon>
        <taxon>Metamonada</taxon>
        <taxon>Anaeramoebidae</taxon>
        <taxon>Anaeramoeba</taxon>
    </lineage>
</organism>
<dbReference type="AlphaFoldDB" id="A0A9Q0LK40"/>
<comment type="caution">
    <text evidence="3">The sequence shown here is derived from an EMBL/GenBank/DDBJ whole genome shotgun (WGS) entry which is preliminary data.</text>
</comment>
<dbReference type="InterPro" id="IPR006671">
    <property type="entry name" value="Cyclin_N"/>
</dbReference>
<dbReference type="Proteomes" id="UP001149090">
    <property type="component" value="Unassembled WGS sequence"/>
</dbReference>
<dbReference type="OrthoDB" id="306099at2759"/>
<dbReference type="SUPFAM" id="SSF47954">
    <property type="entry name" value="Cyclin-like"/>
    <property type="match status" value="2"/>
</dbReference>
<accession>A0A9Q0LK40</accession>
<evidence type="ECO:0000259" key="2">
    <source>
        <dbReference type="Pfam" id="PF00134"/>
    </source>
</evidence>
<dbReference type="Pfam" id="PF00134">
    <property type="entry name" value="Cyclin_N"/>
    <property type="match status" value="1"/>
</dbReference>
<evidence type="ECO:0000313" key="3">
    <source>
        <dbReference type="EMBL" id="KAJ5073960.1"/>
    </source>
</evidence>
<feature type="domain" description="Cyclin N-terminal" evidence="2">
    <location>
        <begin position="283"/>
        <end position="401"/>
    </location>
</feature>
<dbReference type="Gene3D" id="1.10.472.10">
    <property type="entry name" value="Cyclin-like"/>
    <property type="match status" value="2"/>
</dbReference>
<dbReference type="InterPro" id="IPR036915">
    <property type="entry name" value="Cyclin-like_sf"/>
</dbReference>
<dbReference type="EMBL" id="JAPDFW010000071">
    <property type="protein sequence ID" value="KAJ5073960.1"/>
    <property type="molecule type" value="Genomic_DNA"/>
</dbReference>
<name>A0A9Q0LK40_ANAIG</name>
<keyword evidence="4" id="KW-1185">Reference proteome</keyword>
<sequence>MITGTFVSAPFLNYQEKRKIKGKKLHSHHKNTKTFQKKHHHQHKHHHKKSSQKKIHSFSDFDPLLTEAFQSTVDTGISFDIELTKKEKQQEIQELQIKDKQTFTAKESKKQNYSDIEFIQKSKCQSQNDIQSIPKTQSKKCKKEESVEQSMCHSLNDIKQVKKRFSIIKKQISKKKDVEIEMQTIEHQSQDEVEFFEKEERECQKRNFQSENDIYTIQKIEHKSQKDTESLPKRKCQSQNDIYAIQENITEEKERANIQPITSLCISSSLHDLSQKHLETMLEKETNRKVITNIEKINDPFFRNNSVDQLSYVCYTLNLSKEAFHLSVEYFQRLFELSCEKITEETELYLNACVFIASKIHEEQPPVISLFKQFFTNTSKYKYRMREAERMIIYALNYDLTPVTIHDFLIYFINKALWIYPIEKLPQITNSKHELELVLEYKQSIEDDPMQILFQDRYLNYGFYSKLKKRIKFPNDLYWCLCELINIALRDSSCLRYKPSILAAAAFGLYFPEPKFIDNIITSFNSSDLITCKNWLKFYFIQQIKAFQDNPDFFTDLDSTFTHLHFHNPIAHFIVQQVYLDKENSVGSY</sequence>